<feature type="domain" description="SUEL-type lectin" evidence="3">
    <location>
        <begin position="51"/>
        <end position="141"/>
    </location>
</feature>
<dbReference type="EMBL" id="HAEH01019691">
    <property type="protein sequence ID" value="SBS09625.1"/>
    <property type="molecule type" value="Transcribed_RNA"/>
</dbReference>
<dbReference type="InterPro" id="IPR000922">
    <property type="entry name" value="Lectin_gal-bd_dom"/>
</dbReference>
<dbReference type="InterPro" id="IPR043159">
    <property type="entry name" value="Lectin_gal-bd_sf"/>
</dbReference>
<sequence length="144" mass="16174">NGIQETIKSRCDGKKVFELKVAELQTMDTCPEISKCLETVYTCIRATHKTICDGSTVHLKCGRRQVISVLGAYFGRQDKYTCSEGRTKLELKDRDCSKSVTDIVANKCNRENCCSIRVCTDDFGDPCPGTYKYLELAYECLSSK</sequence>
<keyword evidence="1" id="KW-0430">Lectin</keyword>
<dbReference type="GO" id="GO:0030246">
    <property type="term" value="F:carbohydrate binding"/>
    <property type="evidence" value="ECO:0007669"/>
    <property type="project" value="UniProtKB-KW"/>
</dbReference>
<evidence type="ECO:0000259" key="3">
    <source>
        <dbReference type="PROSITE" id="PS50228"/>
    </source>
</evidence>
<reference evidence="4" key="1">
    <citation type="submission" date="2016-05" db="EMBL/GenBank/DDBJ databases">
        <authorList>
            <person name="Lavstsen T."/>
            <person name="Jespersen J.S."/>
        </authorList>
    </citation>
    <scope>NUCLEOTIDE SEQUENCE</scope>
    <source>
        <tissue evidence="4">Brain</tissue>
    </source>
</reference>
<evidence type="ECO:0000313" key="4">
    <source>
        <dbReference type="EMBL" id="SBS09625.1"/>
    </source>
</evidence>
<name>A0A1A8RU73_9TELE</name>
<dbReference type="Gene3D" id="2.60.120.740">
    <property type="match status" value="2"/>
</dbReference>
<dbReference type="PANTHER" id="PTHR46780">
    <property type="entry name" value="PROTEIN EVA-1"/>
    <property type="match status" value="1"/>
</dbReference>
<evidence type="ECO:0000256" key="1">
    <source>
        <dbReference type="ARBA" id="ARBA00022734"/>
    </source>
</evidence>
<dbReference type="AlphaFoldDB" id="A0A1A8RU73"/>
<gene>
    <name evidence="4" type="primary">Nfu_g_1_025060</name>
</gene>
<proteinExistence type="predicted"/>
<feature type="non-terminal residue" evidence="4">
    <location>
        <position position="1"/>
    </location>
</feature>
<organism evidence="4">
    <name type="scientific">Nothobranchius rachovii</name>
    <name type="common">bluefin notho</name>
    <dbReference type="NCBI Taxonomy" id="451742"/>
    <lineage>
        <taxon>Eukaryota</taxon>
        <taxon>Metazoa</taxon>
        <taxon>Chordata</taxon>
        <taxon>Craniata</taxon>
        <taxon>Vertebrata</taxon>
        <taxon>Euteleostomi</taxon>
        <taxon>Actinopterygii</taxon>
        <taxon>Neopterygii</taxon>
        <taxon>Teleostei</taxon>
        <taxon>Neoteleostei</taxon>
        <taxon>Acanthomorphata</taxon>
        <taxon>Ovalentaria</taxon>
        <taxon>Atherinomorphae</taxon>
        <taxon>Cyprinodontiformes</taxon>
        <taxon>Nothobranchiidae</taxon>
        <taxon>Nothobranchius</taxon>
    </lineage>
</organism>
<keyword evidence="2" id="KW-0677">Repeat</keyword>
<reference evidence="4" key="2">
    <citation type="submission" date="2016-06" db="EMBL/GenBank/DDBJ databases">
        <title>The genome of a short-lived fish provides insights into sex chromosome evolution and the genetic control of aging.</title>
        <authorList>
            <person name="Reichwald K."/>
            <person name="Felder M."/>
            <person name="Petzold A."/>
            <person name="Koch P."/>
            <person name="Groth M."/>
            <person name="Platzer M."/>
        </authorList>
    </citation>
    <scope>NUCLEOTIDE SEQUENCE</scope>
    <source>
        <tissue evidence="4">Brain</tissue>
    </source>
</reference>
<dbReference type="PROSITE" id="PS50228">
    <property type="entry name" value="SUEL_LECTIN"/>
    <property type="match status" value="1"/>
</dbReference>
<dbReference type="Pfam" id="PF02140">
    <property type="entry name" value="SUEL_Lectin"/>
    <property type="match status" value="1"/>
</dbReference>
<evidence type="ECO:0000256" key="2">
    <source>
        <dbReference type="ARBA" id="ARBA00022737"/>
    </source>
</evidence>
<protein>
    <recommendedName>
        <fullName evidence="3">SUEL-type lectin domain-containing protein</fullName>
    </recommendedName>
</protein>
<accession>A0A1A8RU73</accession>